<dbReference type="GO" id="GO:0005200">
    <property type="term" value="F:structural constituent of cytoskeleton"/>
    <property type="evidence" value="ECO:0007669"/>
    <property type="project" value="TreeGrafter"/>
</dbReference>
<dbReference type="GO" id="GO:0005737">
    <property type="term" value="C:cytoplasm"/>
    <property type="evidence" value="ECO:0007669"/>
    <property type="project" value="TreeGrafter"/>
</dbReference>
<keyword evidence="2" id="KW-0175">Coiled coil</keyword>
<feature type="domain" description="IF rod" evidence="4">
    <location>
        <begin position="1"/>
        <end position="26"/>
    </location>
</feature>
<evidence type="ECO:0000256" key="2">
    <source>
        <dbReference type="ARBA" id="ARBA00023054"/>
    </source>
</evidence>
<dbReference type="GO" id="GO:0045109">
    <property type="term" value="P:intermediate filament organization"/>
    <property type="evidence" value="ECO:0007669"/>
    <property type="project" value="TreeGrafter"/>
</dbReference>
<accession>A0A3L8S1U9</accession>
<dbReference type="SUPFAM" id="SSF64593">
    <property type="entry name" value="Intermediate filament protein, coiled coil region"/>
    <property type="match status" value="1"/>
</dbReference>
<evidence type="ECO:0000259" key="4">
    <source>
        <dbReference type="Pfam" id="PF00038"/>
    </source>
</evidence>
<evidence type="ECO:0000256" key="1">
    <source>
        <dbReference type="ARBA" id="ARBA00022754"/>
    </source>
</evidence>
<sequence length="100" mass="11048">MARHLREYQDLLNVKMALDIEIAAYRYSGILAHMSGILIALQMLLAQEALPQLRNTGGREHESLAKSLQPLGSPVRAQEVIREQLISGRAASEPRGRSTA</sequence>
<dbReference type="Gene3D" id="1.20.5.170">
    <property type="match status" value="1"/>
</dbReference>
<dbReference type="InterPro" id="IPR039008">
    <property type="entry name" value="IF_rod_dom"/>
</dbReference>
<protein>
    <recommendedName>
        <fullName evidence="4">IF rod domain-containing protein</fullName>
    </recommendedName>
</protein>
<dbReference type="OrthoDB" id="2441647at2759"/>
<dbReference type="EMBL" id="QUSF01000095">
    <property type="protein sequence ID" value="RLV92961.1"/>
    <property type="molecule type" value="Genomic_DNA"/>
</dbReference>
<gene>
    <name evidence="5" type="ORF">DV515_00013588</name>
</gene>
<dbReference type="PANTHER" id="PTHR45652">
    <property type="entry name" value="GLIAL FIBRILLARY ACIDIC PROTEIN"/>
    <property type="match status" value="1"/>
</dbReference>
<dbReference type="Pfam" id="PF00038">
    <property type="entry name" value="Filament"/>
    <property type="match status" value="1"/>
</dbReference>
<dbReference type="GO" id="GO:0005882">
    <property type="term" value="C:intermediate filament"/>
    <property type="evidence" value="ECO:0007669"/>
    <property type="project" value="UniProtKB-KW"/>
</dbReference>
<evidence type="ECO:0000313" key="6">
    <source>
        <dbReference type="Proteomes" id="UP000276834"/>
    </source>
</evidence>
<reference evidence="5 6" key="1">
    <citation type="journal article" date="2018" name="Proc. R. Soc. B">
        <title>A non-coding region near Follistatin controls head colour polymorphism in the Gouldian finch.</title>
        <authorList>
            <person name="Toomey M.B."/>
            <person name="Marques C.I."/>
            <person name="Andrade P."/>
            <person name="Araujo P.M."/>
            <person name="Sabatino S."/>
            <person name="Gazda M.A."/>
            <person name="Afonso S."/>
            <person name="Lopes R.J."/>
            <person name="Corbo J.C."/>
            <person name="Carneiro M."/>
        </authorList>
    </citation>
    <scope>NUCLEOTIDE SEQUENCE [LARGE SCALE GENOMIC DNA]</scope>
    <source>
        <strain evidence="5">Red01</strain>
        <tissue evidence="5">Muscle</tissue>
    </source>
</reference>
<keyword evidence="3" id="KW-1133">Transmembrane helix</keyword>
<feature type="transmembrane region" description="Helical" evidence="3">
    <location>
        <begin position="24"/>
        <end position="45"/>
    </location>
</feature>
<comment type="caution">
    <text evidence="5">The sequence shown here is derived from an EMBL/GenBank/DDBJ whole genome shotgun (WGS) entry which is preliminary data.</text>
</comment>
<name>A0A3L8S1U9_CHLGU</name>
<evidence type="ECO:0000313" key="5">
    <source>
        <dbReference type="EMBL" id="RLV92961.1"/>
    </source>
</evidence>
<proteinExistence type="predicted"/>
<dbReference type="PANTHER" id="PTHR45652:SF21">
    <property type="entry name" value="ZINC FINGER CCCH DOMAIN-CONTAINING PROTEIN 13-LIKE ISOFORM X1"/>
    <property type="match status" value="1"/>
</dbReference>
<evidence type="ECO:0000256" key="3">
    <source>
        <dbReference type="SAM" id="Phobius"/>
    </source>
</evidence>
<keyword evidence="6" id="KW-1185">Reference proteome</keyword>
<keyword evidence="3" id="KW-0472">Membrane</keyword>
<dbReference type="InterPro" id="IPR050405">
    <property type="entry name" value="Intermediate_filament"/>
</dbReference>
<keyword evidence="3" id="KW-0812">Transmembrane</keyword>
<dbReference type="AlphaFoldDB" id="A0A3L8S1U9"/>
<organism evidence="5 6">
    <name type="scientific">Chloebia gouldiae</name>
    <name type="common">Gouldian finch</name>
    <name type="synonym">Erythrura gouldiae</name>
    <dbReference type="NCBI Taxonomy" id="44316"/>
    <lineage>
        <taxon>Eukaryota</taxon>
        <taxon>Metazoa</taxon>
        <taxon>Chordata</taxon>
        <taxon>Craniata</taxon>
        <taxon>Vertebrata</taxon>
        <taxon>Euteleostomi</taxon>
        <taxon>Archelosauria</taxon>
        <taxon>Archosauria</taxon>
        <taxon>Dinosauria</taxon>
        <taxon>Saurischia</taxon>
        <taxon>Theropoda</taxon>
        <taxon>Coelurosauria</taxon>
        <taxon>Aves</taxon>
        <taxon>Neognathae</taxon>
        <taxon>Neoaves</taxon>
        <taxon>Telluraves</taxon>
        <taxon>Australaves</taxon>
        <taxon>Passeriformes</taxon>
        <taxon>Passeroidea</taxon>
        <taxon>Passeridae</taxon>
        <taxon>Chloebia</taxon>
    </lineage>
</organism>
<dbReference type="Proteomes" id="UP000276834">
    <property type="component" value="Unassembled WGS sequence"/>
</dbReference>
<keyword evidence="1" id="KW-0403">Intermediate filament</keyword>